<proteinExistence type="predicted"/>
<comment type="caution">
    <text evidence="2">The sequence shown here is derived from an EMBL/GenBank/DDBJ whole genome shotgun (WGS) entry which is preliminary data.</text>
</comment>
<organism evidence="2 3">
    <name type="scientific">Pseudoalteromonas marina</name>
    <dbReference type="NCBI Taxonomy" id="267375"/>
    <lineage>
        <taxon>Bacteria</taxon>
        <taxon>Pseudomonadati</taxon>
        <taxon>Pseudomonadota</taxon>
        <taxon>Gammaproteobacteria</taxon>
        <taxon>Alteromonadales</taxon>
        <taxon>Pseudoalteromonadaceae</taxon>
        <taxon>Pseudoalteromonas</taxon>
    </lineage>
</organism>
<reference evidence="2" key="1">
    <citation type="submission" date="2023-07" db="EMBL/GenBank/DDBJ databases">
        <title>Genome content predicts the carbon catabolic preferences of heterotrophic bacteria.</title>
        <authorList>
            <person name="Gralka M."/>
        </authorList>
    </citation>
    <scope>NUCLEOTIDE SEQUENCE</scope>
    <source>
        <strain evidence="2">4G09</strain>
    </source>
</reference>
<dbReference type="EMBL" id="JAUYVT010000004">
    <property type="protein sequence ID" value="MDP2564480.1"/>
    <property type="molecule type" value="Genomic_DNA"/>
</dbReference>
<accession>A0ABT9FCI5</accession>
<sequence length="480" mass="54458">MKNKIDDVGAFVPNAKKDTFVGKPVEHTGNLKQGLWPEPDWVALSQRIDKELLVFMFLVYSSIRKGPRQDCGGVSKQDWESAYIQSIAFLRETFEGLTEKLTPTEIETSFYKYFDYDKSRPFSVKRDYPVFAAGGGSKMSLRTPFSFTRRLALLKNTLINVDWPALDVSKIREYAINLRFDDGLYWAICRLDGSSVVFLDFKGNRFSSAEEACHKISERLNSSKRTAYRPAKELSGIKHERVVPHITADMLLNDCGFRAVQFGNTVSQVARQRFLDNIYLSVEALAAFFEIPLRWLGLGGVALAYGARGEPGATAHFESDLNVINLTKKNGPSSFGHEMMHAIDSRLARSFGLKNGLLSNSTAQVGFVKDEKKRAKFDALLALIDTIEQSAFFERSHRLSDQKGSPQYWVKRSELLARGFEAVLECWMRQEKRRCDWLAYGTQDVVLSEDVAPMYPYPLGEEVEGLVVAYKRFFSVLWSK</sequence>
<feature type="domain" description="Large polyvalent protein-associated" evidence="1">
    <location>
        <begin position="401"/>
        <end position="477"/>
    </location>
</feature>
<evidence type="ECO:0000313" key="3">
    <source>
        <dbReference type="Proteomes" id="UP001177212"/>
    </source>
</evidence>
<dbReference type="Pfam" id="PF18796">
    <property type="entry name" value="LPD1"/>
    <property type="match status" value="1"/>
</dbReference>
<dbReference type="Proteomes" id="UP001177212">
    <property type="component" value="Unassembled WGS sequence"/>
</dbReference>
<keyword evidence="3" id="KW-1185">Reference proteome</keyword>
<protein>
    <submittedName>
        <fullName evidence="2">LPD1 domain-containing protein</fullName>
    </submittedName>
</protein>
<evidence type="ECO:0000259" key="1">
    <source>
        <dbReference type="Pfam" id="PF18796"/>
    </source>
</evidence>
<name>A0ABT9FCI5_9GAMM</name>
<dbReference type="RefSeq" id="WP_305471757.1">
    <property type="nucleotide sequence ID" value="NZ_JAUYVT010000004.1"/>
</dbReference>
<gene>
    <name evidence="2" type="ORF">Q8W34_07525</name>
</gene>
<dbReference type="InterPro" id="IPR041047">
    <property type="entry name" value="LPD1"/>
</dbReference>
<evidence type="ECO:0000313" key="2">
    <source>
        <dbReference type="EMBL" id="MDP2564480.1"/>
    </source>
</evidence>